<proteinExistence type="predicted"/>
<reference evidence="1" key="1">
    <citation type="journal article" date="2010" name="Science">
        <title>Plasticity of animal genome architecture unmasked by rapid evolution of a pelagic tunicate.</title>
        <authorList>
            <person name="Denoeud F."/>
            <person name="Henriet S."/>
            <person name="Mungpakdee S."/>
            <person name="Aury J.M."/>
            <person name="Da Silva C."/>
            <person name="Brinkmann H."/>
            <person name="Mikhaleva J."/>
            <person name="Olsen L.C."/>
            <person name="Jubin C."/>
            <person name="Canestro C."/>
            <person name="Bouquet J.M."/>
            <person name="Danks G."/>
            <person name="Poulain J."/>
            <person name="Campsteijn C."/>
            <person name="Adamski M."/>
            <person name="Cross I."/>
            <person name="Yadetie F."/>
            <person name="Muffato M."/>
            <person name="Louis A."/>
            <person name="Butcher S."/>
            <person name="Tsagkogeorga G."/>
            <person name="Konrad A."/>
            <person name="Singh S."/>
            <person name="Jensen M.F."/>
            <person name="Cong E.H."/>
            <person name="Eikeseth-Otteraa H."/>
            <person name="Noel B."/>
            <person name="Anthouard V."/>
            <person name="Porcel B.M."/>
            <person name="Kachouri-Lafond R."/>
            <person name="Nishino A."/>
            <person name="Ugolini M."/>
            <person name="Chourrout P."/>
            <person name="Nishida H."/>
            <person name="Aasland R."/>
            <person name="Huzurbazar S."/>
            <person name="Westhof E."/>
            <person name="Delsuc F."/>
            <person name="Lehrach H."/>
            <person name="Reinhardt R."/>
            <person name="Weissenbach J."/>
            <person name="Roy S.W."/>
            <person name="Artiguenave F."/>
            <person name="Postlethwait J.H."/>
            <person name="Manak J.R."/>
            <person name="Thompson E.M."/>
            <person name="Jaillon O."/>
            <person name="Du Pasquier L."/>
            <person name="Boudinot P."/>
            <person name="Liberles D.A."/>
            <person name="Volff J.N."/>
            <person name="Philippe H."/>
            <person name="Lenhard B."/>
            <person name="Roest Crollius H."/>
            <person name="Wincker P."/>
            <person name="Chourrout D."/>
        </authorList>
    </citation>
    <scope>NUCLEOTIDE SEQUENCE [LARGE SCALE GENOMIC DNA]</scope>
</reference>
<dbReference type="Proteomes" id="UP000011014">
    <property type="component" value="Unassembled WGS sequence"/>
</dbReference>
<dbReference type="AlphaFoldDB" id="E4Z0K7"/>
<evidence type="ECO:0000313" key="1">
    <source>
        <dbReference type="EMBL" id="CBY41235.1"/>
    </source>
</evidence>
<sequence length="216" mass="23730">MKLPLFLLGAIAAQEYEYDDFGNKKKRKNKDGFTSGVTDPCGCENVPRNSPAAFGNCNMTATELGNLPSNKQMRQKSRVKIWWTCLAADHSGDEDIHVLFNQRCKKLKKKPLASPWPTTCGDITEDCKCNAGMTEFMTDVGATADFVCTDDGRKHSSYRIFCDADGDGVFDDGESNAVGRVKCGQNGLVRRAKGDLKNFSCAAEGANKKKKNKFFG</sequence>
<dbReference type="EMBL" id="FN656336">
    <property type="protein sequence ID" value="CBY41235.1"/>
    <property type="molecule type" value="Genomic_DNA"/>
</dbReference>
<gene>
    <name evidence="1" type="ORF">GSOID_T00023297001</name>
</gene>
<accession>E4Z0K7</accession>
<organism evidence="1">
    <name type="scientific">Oikopleura dioica</name>
    <name type="common">Tunicate</name>
    <dbReference type="NCBI Taxonomy" id="34765"/>
    <lineage>
        <taxon>Eukaryota</taxon>
        <taxon>Metazoa</taxon>
        <taxon>Chordata</taxon>
        <taxon>Tunicata</taxon>
        <taxon>Appendicularia</taxon>
        <taxon>Copelata</taxon>
        <taxon>Oikopleuridae</taxon>
        <taxon>Oikopleura</taxon>
    </lineage>
</organism>
<protein>
    <submittedName>
        <fullName evidence="1">Uncharacterized protein</fullName>
    </submittedName>
</protein>
<name>E4Z0K7_OIKDI</name>